<evidence type="ECO:0000313" key="3">
    <source>
        <dbReference type="Proteomes" id="UP001396334"/>
    </source>
</evidence>
<comment type="caution">
    <text evidence="2">The sequence shown here is derived from an EMBL/GenBank/DDBJ whole genome shotgun (WGS) entry which is preliminary data.</text>
</comment>
<feature type="region of interest" description="Disordered" evidence="1">
    <location>
        <begin position="1"/>
        <end position="97"/>
    </location>
</feature>
<sequence length="97" mass="10572">MYSENSAGKEESTHNLKKPRRQDYDPSDKGGSMQAPHGLNSNPSLLPLLTAHIPYAESNHNCPTPIHPDPSLNDVLKQTPSPSSSYNDTLMGDSIDN</sequence>
<protein>
    <submittedName>
        <fullName evidence="2">Uncharacterized protein</fullName>
    </submittedName>
</protein>
<organism evidence="2 3">
    <name type="scientific">Hibiscus sabdariffa</name>
    <name type="common">roselle</name>
    <dbReference type="NCBI Taxonomy" id="183260"/>
    <lineage>
        <taxon>Eukaryota</taxon>
        <taxon>Viridiplantae</taxon>
        <taxon>Streptophyta</taxon>
        <taxon>Embryophyta</taxon>
        <taxon>Tracheophyta</taxon>
        <taxon>Spermatophyta</taxon>
        <taxon>Magnoliopsida</taxon>
        <taxon>eudicotyledons</taxon>
        <taxon>Gunneridae</taxon>
        <taxon>Pentapetalae</taxon>
        <taxon>rosids</taxon>
        <taxon>malvids</taxon>
        <taxon>Malvales</taxon>
        <taxon>Malvaceae</taxon>
        <taxon>Malvoideae</taxon>
        <taxon>Hibiscus</taxon>
    </lineage>
</organism>
<dbReference type="EMBL" id="JBBPBN010000026">
    <property type="protein sequence ID" value="KAK9008729.1"/>
    <property type="molecule type" value="Genomic_DNA"/>
</dbReference>
<feature type="compositionally biased region" description="Low complexity" evidence="1">
    <location>
        <begin position="39"/>
        <end position="49"/>
    </location>
</feature>
<keyword evidence="3" id="KW-1185">Reference proteome</keyword>
<evidence type="ECO:0000256" key="1">
    <source>
        <dbReference type="SAM" id="MobiDB-lite"/>
    </source>
</evidence>
<dbReference type="Proteomes" id="UP001396334">
    <property type="component" value="Unassembled WGS sequence"/>
</dbReference>
<name>A0ABR2R726_9ROSI</name>
<accession>A0ABR2R726</accession>
<reference evidence="2 3" key="1">
    <citation type="journal article" date="2024" name="G3 (Bethesda)">
        <title>Genome assembly of Hibiscus sabdariffa L. provides insights into metabolisms of medicinal natural products.</title>
        <authorList>
            <person name="Kim T."/>
        </authorList>
    </citation>
    <scope>NUCLEOTIDE SEQUENCE [LARGE SCALE GENOMIC DNA]</scope>
    <source>
        <strain evidence="2">TK-2024</strain>
        <tissue evidence="2">Old leaves</tissue>
    </source>
</reference>
<proteinExistence type="predicted"/>
<evidence type="ECO:0000313" key="2">
    <source>
        <dbReference type="EMBL" id="KAK9008729.1"/>
    </source>
</evidence>
<gene>
    <name evidence="2" type="ORF">V6N11_075612</name>
</gene>
<feature type="compositionally biased region" description="Polar residues" evidence="1">
    <location>
        <begin position="76"/>
        <end position="88"/>
    </location>
</feature>